<keyword evidence="10" id="KW-1185">Reference proteome</keyword>
<feature type="transmembrane region" description="Helical" evidence="7">
    <location>
        <begin position="22"/>
        <end position="43"/>
    </location>
</feature>
<feature type="transmembrane region" description="Helical" evidence="7">
    <location>
        <begin position="351"/>
        <end position="376"/>
    </location>
</feature>
<evidence type="ECO:0000256" key="5">
    <source>
        <dbReference type="ARBA" id="ARBA00022989"/>
    </source>
</evidence>
<dbReference type="Gene3D" id="1.20.1740.10">
    <property type="entry name" value="Amino acid/polyamine transporter I"/>
    <property type="match status" value="1"/>
</dbReference>
<feature type="transmembrane region" description="Helical" evidence="7">
    <location>
        <begin position="279"/>
        <end position="301"/>
    </location>
</feature>
<dbReference type="AlphaFoldDB" id="A0A8H6VTA7"/>
<dbReference type="EMBL" id="JABCIY010000004">
    <property type="protein sequence ID" value="KAF7198005.1"/>
    <property type="molecule type" value="Genomic_DNA"/>
</dbReference>
<feature type="domain" description="Amino acid permease/ SLC12A" evidence="8">
    <location>
        <begin position="8"/>
        <end position="458"/>
    </location>
</feature>
<evidence type="ECO:0000256" key="1">
    <source>
        <dbReference type="ARBA" id="ARBA00004141"/>
    </source>
</evidence>
<feature type="transmembrane region" description="Helical" evidence="7">
    <location>
        <begin position="143"/>
        <end position="165"/>
    </location>
</feature>
<name>A0A8H6VTA7_9PEZI</name>
<feature type="transmembrane region" description="Helical" evidence="7">
    <location>
        <begin position="79"/>
        <end position="101"/>
    </location>
</feature>
<evidence type="ECO:0000313" key="10">
    <source>
        <dbReference type="Proteomes" id="UP000660729"/>
    </source>
</evidence>
<comment type="caution">
    <text evidence="9">The sequence shown here is derived from an EMBL/GenBank/DDBJ whole genome shotgun (WGS) entry which is preliminary data.</text>
</comment>
<feature type="transmembrane region" description="Helical" evidence="7">
    <location>
        <begin position="107"/>
        <end position="131"/>
    </location>
</feature>
<dbReference type="GO" id="GO:0016020">
    <property type="term" value="C:membrane"/>
    <property type="evidence" value="ECO:0007669"/>
    <property type="project" value="UniProtKB-SubCell"/>
</dbReference>
<evidence type="ECO:0000256" key="2">
    <source>
        <dbReference type="ARBA" id="ARBA00022448"/>
    </source>
</evidence>
<keyword evidence="3 7" id="KW-0812">Transmembrane</keyword>
<protein>
    <submittedName>
        <fullName evidence="9">Cationic amino acid transporter 1</fullName>
    </submittedName>
</protein>
<evidence type="ECO:0000256" key="3">
    <source>
        <dbReference type="ARBA" id="ARBA00022692"/>
    </source>
</evidence>
<accession>A0A8H6VTA7</accession>
<keyword evidence="2" id="KW-0813">Transport</keyword>
<dbReference type="OrthoDB" id="3900342at2759"/>
<feature type="transmembrane region" description="Helical" evidence="7">
    <location>
        <begin position="430"/>
        <end position="450"/>
    </location>
</feature>
<reference evidence="9" key="1">
    <citation type="submission" date="2020-04" db="EMBL/GenBank/DDBJ databases">
        <title>Draft genome resource of the tomato pathogen Pseudocercospora fuligena.</title>
        <authorList>
            <person name="Zaccaron A."/>
        </authorList>
    </citation>
    <scope>NUCLEOTIDE SEQUENCE</scope>
    <source>
        <strain evidence="9">PF001</strain>
    </source>
</reference>
<keyword evidence="5 7" id="KW-1133">Transmembrane helix</keyword>
<dbReference type="InterPro" id="IPR004841">
    <property type="entry name" value="AA-permease/SLC12A_dom"/>
</dbReference>
<dbReference type="PANTHER" id="PTHR43341">
    <property type="entry name" value="AMINO ACID PERMEASE"/>
    <property type="match status" value="1"/>
</dbReference>
<proteinExistence type="predicted"/>
<evidence type="ECO:0000313" key="9">
    <source>
        <dbReference type="EMBL" id="KAF7198005.1"/>
    </source>
</evidence>
<feature type="transmembrane region" description="Helical" evidence="7">
    <location>
        <begin position="219"/>
        <end position="240"/>
    </location>
</feature>
<feature type="transmembrane region" description="Helical" evidence="7">
    <location>
        <begin position="322"/>
        <end position="339"/>
    </location>
</feature>
<dbReference type="GO" id="GO:0015171">
    <property type="term" value="F:amino acid transmembrane transporter activity"/>
    <property type="evidence" value="ECO:0007669"/>
    <property type="project" value="TreeGrafter"/>
</dbReference>
<comment type="subcellular location">
    <subcellularLocation>
        <location evidence="1">Membrane</location>
        <topology evidence="1">Multi-pass membrane protein</topology>
    </subcellularLocation>
</comment>
<dbReference type="Pfam" id="PF00324">
    <property type="entry name" value="AA_permease"/>
    <property type="match status" value="1"/>
</dbReference>
<gene>
    <name evidence="9" type="ORF">HII31_00719</name>
</gene>
<keyword evidence="6 7" id="KW-0472">Membrane</keyword>
<keyword evidence="4" id="KW-0029">Amino-acid transport</keyword>
<sequence>MASRIVGIGTGLWVGTGTALKYAGPGGIAVAYTIVAFVVWLQYMSIGEMTAYRPVHGGFIRQEAEYVDPAFGFACGINFWFEWVMIIPAEITAAISVLQFWPETNVVPLAAYITIFLAVMVIGNIFPVRIYGHIEYCFSWVKILAIIVMIFFLFIMASGGVPATHGPLVFTYWKNPGAFNNGIKGIAKAFVQAGFSFGGGEHIAIIAGEAKEPRKTVKATVYPIFWRMFCFFVLNIWLVGMCVPFDDADLVSASGTLGSPFVIAARKAKQGWLAHGLNAFVFISVISCGITSVYIASRSLTAMSDIKLIHPLFGRKDRAGRPWVALAISVAIGGGLCYLNCNDTAYTVYSWFSSLVAIAAFFQWGALFVTHCFFRAALRAQHIDYRGLPFKAPLAPYAQYLGILIIVFILACEFYLSVAPFGEKGSVKTFFANYLGAPLFFFDLIVYKVSHKTQKPQQDRKILMQYPLALV</sequence>
<dbReference type="Proteomes" id="UP000660729">
    <property type="component" value="Unassembled WGS sequence"/>
</dbReference>
<evidence type="ECO:0000256" key="6">
    <source>
        <dbReference type="ARBA" id="ARBA00023136"/>
    </source>
</evidence>
<feature type="transmembrane region" description="Helical" evidence="7">
    <location>
        <begin position="397"/>
        <end position="418"/>
    </location>
</feature>
<dbReference type="InterPro" id="IPR050524">
    <property type="entry name" value="APC_YAT"/>
</dbReference>
<evidence type="ECO:0000256" key="4">
    <source>
        <dbReference type="ARBA" id="ARBA00022970"/>
    </source>
</evidence>
<evidence type="ECO:0000256" key="7">
    <source>
        <dbReference type="SAM" id="Phobius"/>
    </source>
</evidence>
<dbReference type="PANTHER" id="PTHR43341:SF1">
    <property type="entry name" value="GENERAL AMINO-ACID PERMEASE GAP1"/>
    <property type="match status" value="1"/>
</dbReference>
<evidence type="ECO:0000259" key="8">
    <source>
        <dbReference type="Pfam" id="PF00324"/>
    </source>
</evidence>
<organism evidence="9 10">
    <name type="scientific">Pseudocercospora fuligena</name>
    <dbReference type="NCBI Taxonomy" id="685502"/>
    <lineage>
        <taxon>Eukaryota</taxon>
        <taxon>Fungi</taxon>
        <taxon>Dikarya</taxon>
        <taxon>Ascomycota</taxon>
        <taxon>Pezizomycotina</taxon>
        <taxon>Dothideomycetes</taxon>
        <taxon>Dothideomycetidae</taxon>
        <taxon>Mycosphaerellales</taxon>
        <taxon>Mycosphaerellaceae</taxon>
        <taxon>Pseudocercospora</taxon>
    </lineage>
</organism>
<dbReference type="PIRSF" id="PIRSF006060">
    <property type="entry name" value="AA_transporter"/>
    <property type="match status" value="1"/>
</dbReference>